<keyword evidence="5 7" id="KW-0408">Iron</keyword>
<dbReference type="PROSITE" id="PS00086">
    <property type="entry name" value="CYTOCHROME_P450"/>
    <property type="match status" value="1"/>
</dbReference>
<evidence type="ECO:0000256" key="1">
    <source>
        <dbReference type="ARBA" id="ARBA00010617"/>
    </source>
</evidence>
<evidence type="ECO:0000256" key="5">
    <source>
        <dbReference type="ARBA" id="ARBA00023004"/>
    </source>
</evidence>
<dbReference type="PANTHER" id="PTHR24291:SF50">
    <property type="entry name" value="BIFUNCTIONAL ALBAFLAVENONE MONOOXYGENASE_TERPENE SYNTHASE"/>
    <property type="match status" value="1"/>
</dbReference>
<comment type="similarity">
    <text evidence="1 8">Belongs to the cytochrome P450 family.</text>
</comment>
<evidence type="ECO:0000256" key="2">
    <source>
        <dbReference type="ARBA" id="ARBA00022617"/>
    </source>
</evidence>
<gene>
    <name evidence="9" type="ORF">Pflav_058620</name>
</gene>
<dbReference type="InterPro" id="IPR036396">
    <property type="entry name" value="Cyt_P450_sf"/>
</dbReference>
<dbReference type="GO" id="GO:0020037">
    <property type="term" value="F:heme binding"/>
    <property type="evidence" value="ECO:0007669"/>
    <property type="project" value="InterPro"/>
</dbReference>
<dbReference type="PRINTS" id="PR00463">
    <property type="entry name" value="EP450I"/>
</dbReference>
<dbReference type="GO" id="GO:0016705">
    <property type="term" value="F:oxidoreductase activity, acting on paired donors, with incorporation or reduction of molecular oxygen"/>
    <property type="evidence" value="ECO:0007669"/>
    <property type="project" value="InterPro"/>
</dbReference>
<dbReference type="AlphaFoldDB" id="A0A6F8Y012"/>
<feature type="binding site" description="axial binding residue" evidence="7">
    <location>
        <position position="402"/>
    </location>
    <ligand>
        <name>heme</name>
        <dbReference type="ChEBI" id="CHEBI:30413"/>
    </ligand>
    <ligandPart>
        <name>Fe</name>
        <dbReference type="ChEBI" id="CHEBI:18248"/>
    </ligandPart>
</feature>
<keyword evidence="2 7" id="KW-0349">Heme</keyword>
<dbReference type="GO" id="GO:0005506">
    <property type="term" value="F:iron ion binding"/>
    <property type="evidence" value="ECO:0007669"/>
    <property type="project" value="InterPro"/>
</dbReference>
<keyword evidence="10" id="KW-1185">Reference proteome</keyword>
<dbReference type="PRINTS" id="PR00385">
    <property type="entry name" value="P450"/>
</dbReference>
<evidence type="ECO:0000256" key="8">
    <source>
        <dbReference type="RuleBase" id="RU000461"/>
    </source>
</evidence>
<dbReference type="InterPro" id="IPR017972">
    <property type="entry name" value="Cyt_P450_CS"/>
</dbReference>
<dbReference type="InterPro" id="IPR050196">
    <property type="entry name" value="Cytochrome_P450_Monoox"/>
</dbReference>
<keyword evidence="6 8" id="KW-0503">Monooxygenase</keyword>
<protein>
    <recommendedName>
        <fullName evidence="11">Cytochrome P450</fullName>
    </recommendedName>
</protein>
<keyword evidence="3 7" id="KW-0479">Metal-binding</keyword>
<comment type="cofactor">
    <cofactor evidence="7">
        <name>heme</name>
        <dbReference type="ChEBI" id="CHEBI:30413"/>
    </cofactor>
</comment>
<dbReference type="SUPFAM" id="SSF48264">
    <property type="entry name" value="Cytochrome P450"/>
    <property type="match status" value="1"/>
</dbReference>
<evidence type="ECO:0008006" key="11">
    <source>
        <dbReference type="Google" id="ProtNLM"/>
    </source>
</evidence>
<proteinExistence type="inferred from homology"/>
<accession>A0A6F8Y012</accession>
<evidence type="ECO:0000256" key="7">
    <source>
        <dbReference type="PIRSR" id="PIRSR602401-1"/>
    </source>
</evidence>
<evidence type="ECO:0000313" key="9">
    <source>
        <dbReference type="EMBL" id="BCB79452.1"/>
    </source>
</evidence>
<name>A0A6F8Y012_9ACTN</name>
<reference evidence="9 10" key="1">
    <citation type="submission" date="2020-03" db="EMBL/GenBank/DDBJ databases">
        <title>Whole genome shotgun sequence of Phytohabitans flavus NBRC 107702.</title>
        <authorList>
            <person name="Komaki H."/>
            <person name="Tamura T."/>
        </authorList>
    </citation>
    <scope>NUCLEOTIDE SEQUENCE [LARGE SCALE GENOMIC DNA]</scope>
    <source>
        <strain evidence="9 10">NBRC 107702</strain>
    </source>
</reference>
<dbReference type="GO" id="GO:0004497">
    <property type="term" value="F:monooxygenase activity"/>
    <property type="evidence" value="ECO:0007669"/>
    <property type="project" value="UniProtKB-KW"/>
</dbReference>
<dbReference type="Proteomes" id="UP000502508">
    <property type="component" value="Chromosome"/>
</dbReference>
<dbReference type="KEGG" id="pfla:Pflav_058620"/>
<evidence type="ECO:0000256" key="6">
    <source>
        <dbReference type="ARBA" id="ARBA00023033"/>
    </source>
</evidence>
<evidence type="ECO:0000256" key="3">
    <source>
        <dbReference type="ARBA" id="ARBA00022723"/>
    </source>
</evidence>
<dbReference type="Gene3D" id="1.10.630.10">
    <property type="entry name" value="Cytochrome P450"/>
    <property type="match status" value="1"/>
</dbReference>
<dbReference type="EMBL" id="AP022870">
    <property type="protein sequence ID" value="BCB79452.1"/>
    <property type="molecule type" value="Genomic_DNA"/>
</dbReference>
<dbReference type="Pfam" id="PF00067">
    <property type="entry name" value="p450"/>
    <property type="match status" value="1"/>
</dbReference>
<dbReference type="InterPro" id="IPR001128">
    <property type="entry name" value="Cyt_P450"/>
</dbReference>
<sequence length="460" mass="51341">MSFDVDAVGVRNARRIPIHRTLPRLIRDPFGALQAIAEEADGEVVRLELGWFRPYLVTNPDHVQHVLRDNVDNYVRDGQGLFWRPIRRLLGEGILADGPVWEASRRNLQPLFSAKHVESLVDSMADMIAAAVDDLDRYAREGTPIDAGAEMSRIVHLTVIKVFFRDRITVEQAERMVPALDTIATSIAFRLLLPFVPNAVPLPGDRAFRRAVRTIDEIVFPIVRECRRDPGDGDDIVATLCRARGADGQPLTEQQVRDDVVTMFGAATETTGVLLTWLWPVLQAHPEVAGRLYAEVDQVVGSDRVRREHLAGLGYTRMVLDELLRLYPSGWLFPRTAVAGDVIGGVRLRPRATVLISPFLTQRLDAHWADPLEFRPDRFEPGVSGHVHRYAYFPFGGGPHQCIGKHVFLVEAQLIVAAMLSRFRPRLASQAMPGPQVAASLRPASEVRMTLLPVQRTLAA</sequence>
<evidence type="ECO:0000256" key="4">
    <source>
        <dbReference type="ARBA" id="ARBA00023002"/>
    </source>
</evidence>
<evidence type="ECO:0000313" key="10">
    <source>
        <dbReference type="Proteomes" id="UP000502508"/>
    </source>
</evidence>
<dbReference type="PANTHER" id="PTHR24291">
    <property type="entry name" value="CYTOCHROME P450 FAMILY 4"/>
    <property type="match status" value="1"/>
</dbReference>
<reference evidence="9 10" key="2">
    <citation type="submission" date="2020-03" db="EMBL/GenBank/DDBJ databases">
        <authorList>
            <person name="Ichikawa N."/>
            <person name="Kimura A."/>
            <person name="Kitahashi Y."/>
            <person name="Uohara A."/>
        </authorList>
    </citation>
    <scope>NUCLEOTIDE SEQUENCE [LARGE SCALE GENOMIC DNA]</scope>
    <source>
        <strain evidence="9 10">NBRC 107702</strain>
    </source>
</reference>
<keyword evidence="4 8" id="KW-0560">Oxidoreductase</keyword>
<organism evidence="9 10">
    <name type="scientific">Phytohabitans flavus</name>
    <dbReference type="NCBI Taxonomy" id="1076124"/>
    <lineage>
        <taxon>Bacteria</taxon>
        <taxon>Bacillati</taxon>
        <taxon>Actinomycetota</taxon>
        <taxon>Actinomycetes</taxon>
        <taxon>Micromonosporales</taxon>
        <taxon>Micromonosporaceae</taxon>
    </lineage>
</organism>
<dbReference type="InterPro" id="IPR002401">
    <property type="entry name" value="Cyt_P450_E_grp-I"/>
</dbReference>